<feature type="region of interest" description="Disordered" evidence="1">
    <location>
        <begin position="114"/>
        <end position="231"/>
    </location>
</feature>
<proteinExistence type="predicted"/>
<feature type="compositionally biased region" description="Low complexity" evidence="1">
    <location>
        <begin position="291"/>
        <end position="304"/>
    </location>
</feature>
<evidence type="ECO:0000256" key="2">
    <source>
        <dbReference type="SAM" id="Phobius"/>
    </source>
</evidence>
<name>A0A455T865_9CHLR</name>
<feature type="compositionally biased region" description="Acidic residues" evidence="1">
    <location>
        <begin position="114"/>
        <end position="126"/>
    </location>
</feature>
<feature type="region of interest" description="Disordered" evidence="1">
    <location>
        <begin position="250"/>
        <end position="328"/>
    </location>
</feature>
<feature type="compositionally biased region" description="Low complexity" evidence="1">
    <location>
        <begin position="145"/>
        <end position="177"/>
    </location>
</feature>
<feature type="transmembrane region" description="Helical" evidence="2">
    <location>
        <begin position="28"/>
        <end position="48"/>
    </location>
</feature>
<evidence type="ECO:0000256" key="1">
    <source>
        <dbReference type="SAM" id="MobiDB-lite"/>
    </source>
</evidence>
<keyword evidence="2" id="KW-0472">Membrane</keyword>
<protein>
    <submittedName>
        <fullName evidence="3">Uncharacterized protein</fullName>
    </submittedName>
</protein>
<dbReference type="EMBL" id="AP019377">
    <property type="protein sequence ID" value="BBH95640.1"/>
    <property type="molecule type" value="Genomic_DNA"/>
</dbReference>
<gene>
    <name evidence="3" type="ORF">KTA_38390</name>
</gene>
<sequence>MAFVLVAGAAVVLWFGNTLNSWVLGGLIGGLAALLLSIPISLSLFSFLSRRHDEYFRAELQARMALETAHQLPSPLPTRAARQRLLAEVEGWRGESRSPRVAADDDLLAEGEEEWEFAEGGDEADSNDGYVTFDDEEPEEASMNSRRPASIPLSSRLSRSLSPEFPARASSSASPKSRLTGRNSATLHPQTRAEGLRAQPQPGGSRLASPSAGPAYPGVPRTQASVQRRQSQYFAEALRTARLEALRQQEEALDEENVEVSAMLPPPPPRLAARRSAALSGQLSTSTAGLPASASPRQPQRSQSLAKPERTAATPSQMAGRRPPLPLEADEVYGDSMAITRAERETFAPLVSADGDGRGQGRLTGEQRLLRGSPSGSLRNPLVRRPPYLYEDDPLRAELSQFAEEPITRRSSRLRRFPASDEA</sequence>
<feature type="compositionally biased region" description="Polar residues" evidence="1">
    <location>
        <begin position="222"/>
        <end position="231"/>
    </location>
</feature>
<keyword evidence="2" id="KW-0812">Transmembrane</keyword>
<reference evidence="3" key="1">
    <citation type="submission" date="2018-12" db="EMBL/GenBank/DDBJ databases">
        <title>Novel natural products biosynthetic potential of the class Ktedonobacteria.</title>
        <authorList>
            <person name="Zheng Y."/>
            <person name="Saitou A."/>
            <person name="Wang C.M."/>
            <person name="Toyoda A."/>
            <person name="Minakuchi Y."/>
            <person name="Sekiguchi Y."/>
            <person name="Ueda K."/>
            <person name="Takano H."/>
            <person name="Sakai Y."/>
            <person name="Yokota A."/>
            <person name="Yabe S."/>
        </authorList>
    </citation>
    <scope>NUCLEOTIDE SEQUENCE</scope>
    <source>
        <strain evidence="3">A3-2</strain>
    </source>
</reference>
<evidence type="ECO:0000313" key="3">
    <source>
        <dbReference type="EMBL" id="BBH95640.1"/>
    </source>
</evidence>
<dbReference type="AlphaFoldDB" id="A0A455T865"/>
<keyword evidence="2" id="KW-1133">Transmembrane helix</keyword>
<feature type="compositionally biased region" description="Polar residues" evidence="1">
    <location>
        <begin position="180"/>
        <end position="189"/>
    </location>
</feature>
<feature type="region of interest" description="Disordered" evidence="1">
    <location>
        <begin position="349"/>
        <end position="386"/>
    </location>
</feature>
<organism evidence="3">
    <name type="scientific">Thermogemmatispora argillosa</name>
    <dbReference type="NCBI Taxonomy" id="2045280"/>
    <lineage>
        <taxon>Bacteria</taxon>
        <taxon>Bacillati</taxon>
        <taxon>Chloroflexota</taxon>
        <taxon>Ktedonobacteria</taxon>
        <taxon>Thermogemmatisporales</taxon>
        <taxon>Thermogemmatisporaceae</taxon>
        <taxon>Thermogemmatispora</taxon>
    </lineage>
</organism>
<accession>A0A455T865</accession>